<reference evidence="1" key="2">
    <citation type="submission" date="2025-09" db="UniProtKB">
        <authorList>
            <consortium name="Ensembl"/>
        </authorList>
    </citation>
    <scope>IDENTIFICATION</scope>
</reference>
<dbReference type="Ensembl" id="ENSSLDT00000017104.1">
    <property type="protein sequence ID" value="ENSSLDP00000016507.1"/>
    <property type="gene ID" value="ENSSLDG00000013096.1"/>
</dbReference>
<protein>
    <submittedName>
        <fullName evidence="1">Uncharacterized protein</fullName>
    </submittedName>
</protein>
<dbReference type="Proteomes" id="UP000261360">
    <property type="component" value="Unplaced"/>
</dbReference>
<evidence type="ECO:0000313" key="2">
    <source>
        <dbReference type="Proteomes" id="UP000261360"/>
    </source>
</evidence>
<proteinExistence type="predicted"/>
<evidence type="ECO:0000313" key="1">
    <source>
        <dbReference type="Ensembl" id="ENSSLDP00000016507.1"/>
    </source>
</evidence>
<dbReference type="GeneTree" id="ENSGT00940000177142"/>
<dbReference type="STRING" id="1841481.ENSSLDP00000016507"/>
<organism evidence="1 2">
    <name type="scientific">Seriola lalandi dorsalis</name>
    <dbReference type="NCBI Taxonomy" id="1841481"/>
    <lineage>
        <taxon>Eukaryota</taxon>
        <taxon>Metazoa</taxon>
        <taxon>Chordata</taxon>
        <taxon>Craniata</taxon>
        <taxon>Vertebrata</taxon>
        <taxon>Euteleostomi</taxon>
        <taxon>Actinopterygii</taxon>
        <taxon>Neopterygii</taxon>
        <taxon>Teleostei</taxon>
        <taxon>Neoteleostei</taxon>
        <taxon>Acanthomorphata</taxon>
        <taxon>Carangaria</taxon>
        <taxon>Carangiformes</taxon>
        <taxon>Carangidae</taxon>
        <taxon>Seriola</taxon>
    </lineage>
</organism>
<keyword evidence="2" id="KW-1185">Reference proteome</keyword>
<sequence length="78" mass="8819">MHDHQEEEVVIADIVAPRLSRVAFEVFLFVTPYLLCCHHKHHDPEEEDNGEPHSAEGCGVLVHPAEEALEECPVHDEV</sequence>
<name>A0A3B4XJT5_SERLL</name>
<reference evidence="1" key="1">
    <citation type="submission" date="2025-08" db="UniProtKB">
        <authorList>
            <consortium name="Ensembl"/>
        </authorList>
    </citation>
    <scope>IDENTIFICATION</scope>
</reference>
<accession>A0A3B4XJT5</accession>
<dbReference type="AlphaFoldDB" id="A0A3B4XJT5"/>